<dbReference type="CDD" id="cd18787">
    <property type="entry name" value="SF2_C_DEAD"/>
    <property type="match status" value="1"/>
</dbReference>
<accession>A0A0E9NS61</accession>
<sequence length="553" mass="59915">MDNGTKGMSRAGRGGSRGFSRGGARGGARKVSQAGVAPPEKRPRMDIATPESMSQFSTAPTTPAEPSSATPLFQDLADQGVLKPNLLQAIHNNLKYKTMTEVQAATMGSILEGKDCLAQAKTGTGKTLAFLIPAIQTLMGRPPTKKSIRAIIVSPTRELAKQITDEARLLMTGFNFRSHTSIGGLSTSKDQKAVLTCPDLLIATPGRLHDHLSNPSLKACFTEVQFFVLDEADQLLDQGFSVALNKIMALLPPTPKRQTLLFSATVPNTIKQLAGKLLRPGYALINTINETDVGTHERIPQFLIHVPSVNTVLPSLLALIRAEQASTDKFKAVIFLPTAYQTKLFAEHFTHIGSTLTPFLPTYEIHSRLSQSKREKTADEFRAAKTGVLFSSDVSARGMDFPDVTHVIQVGQPSNREQYIHRLGRTGRAGKSGKGFLILAPYEAAYLTQIKDLPLAPHTLAPTSTDFEVSNSAMSRVPEQTKNRAYSAWLGFYKQQKGALKPQALVQMANEMACGKGGFGLKLPPLMWTQTVGKMGLKGVEGLRLTKVKPGSD</sequence>
<dbReference type="PANTHER" id="PTHR24031">
    <property type="entry name" value="RNA HELICASE"/>
    <property type="match status" value="1"/>
</dbReference>
<dbReference type="EC" id="3.6.4.13" evidence="5"/>
<evidence type="ECO:0000256" key="4">
    <source>
        <dbReference type="ARBA" id="ARBA00022884"/>
    </source>
</evidence>
<dbReference type="EMBL" id="BACD03000076">
    <property type="protein sequence ID" value="GAO52608.1"/>
    <property type="molecule type" value="Genomic_DNA"/>
</dbReference>
<proteinExistence type="inferred from homology"/>
<evidence type="ECO:0000256" key="5">
    <source>
        <dbReference type="RuleBase" id="RU365068"/>
    </source>
</evidence>
<comment type="similarity">
    <text evidence="5">Belongs to the DEAD box helicase family.</text>
</comment>
<feature type="compositionally biased region" description="Gly residues" evidence="6">
    <location>
        <begin position="12"/>
        <end position="26"/>
    </location>
</feature>
<dbReference type="SMART" id="SM00487">
    <property type="entry name" value="DEXDc"/>
    <property type="match status" value="1"/>
</dbReference>
<dbReference type="SMART" id="SM00490">
    <property type="entry name" value="HELICc"/>
    <property type="match status" value="1"/>
</dbReference>
<keyword evidence="5" id="KW-0347">Helicase</keyword>
<evidence type="ECO:0000313" key="9">
    <source>
        <dbReference type="EMBL" id="GAO52608.1"/>
    </source>
</evidence>
<keyword evidence="10" id="KW-1185">Reference proteome</keyword>
<dbReference type="GO" id="GO:0005524">
    <property type="term" value="F:ATP binding"/>
    <property type="evidence" value="ECO:0007669"/>
    <property type="project" value="UniProtKB-UniRule"/>
</dbReference>
<dbReference type="InterPro" id="IPR011545">
    <property type="entry name" value="DEAD/DEAH_box_helicase_dom"/>
</dbReference>
<dbReference type="Pfam" id="PF00270">
    <property type="entry name" value="DEAD"/>
    <property type="match status" value="1"/>
</dbReference>
<dbReference type="InterPro" id="IPR001650">
    <property type="entry name" value="Helicase_C-like"/>
</dbReference>
<keyword evidence="3 5" id="KW-0067">ATP-binding</keyword>
<feature type="compositionally biased region" description="Low complexity" evidence="6">
    <location>
        <begin position="57"/>
        <end position="70"/>
    </location>
</feature>
<dbReference type="OMA" id="NGEQYVH"/>
<dbReference type="GO" id="GO:0003724">
    <property type="term" value="F:RNA helicase activity"/>
    <property type="evidence" value="ECO:0007669"/>
    <property type="project" value="UniProtKB-EC"/>
</dbReference>
<name>A0A0E9NS61_SAICN</name>
<dbReference type="Gene3D" id="3.40.50.300">
    <property type="entry name" value="P-loop containing nucleotide triphosphate hydrolases"/>
    <property type="match status" value="2"/>
</dbReference>
<protein>
    <recommendedName>
        <fullName evidence="5">ATP-dependent RNA helicase</fullName>
        <ecNumber evidence="5">3.6.4.13</ecNumber>
    </recommendedName>
</protein>
<evidence type="ECO:0000259" key="7">
    <source>
        <dbReference type="PROSITE" id="PS51192"/>
    </source>
</evidence>
<dbReference type="Pfam" id="PF00271">
    <property type="entry name" value="Helicase_C"/>
    <property type="match status" value="1"/>
</dbReference>
<evidence type="ECO:0000256" key="2">
    <source>
        <dbReference type="ARBA" id="ARBA00022801"/>
    </source>
</evidence>
<evidence type="ECO:0000259" key="8">
    <source>
        <dbReference type="PROSITE" id="PS51194"/>
    </source>
</evidence>
<dbReference type="AlphaFoldDB" id="A0A0E9NS61"/>
<dbReference type="Proteomes" id="UP000033140">
    <property type="component" value="Unassembled WGS sequence"/>
</dbReference>
<reference evidence="9 10" key="3">
    <citation type="journal article" date="2015" name="Genome Announc.">
        <title>Draft Genome Sequence of the Archiascomycetous Yeast Saitoella complicata.</title>
        <authorList>
            <person name="Yamauchi K."/>
            <person name="Kondo S."/>
            <person name="Hamamoto M."/>
            <person name="Takahashi Y."/>
            <person name="Ogura Y."/>
            <person name="Hayashi T."/>
            <person name="Nishida H."/>
        </authorList>
    </citation>
    <scope>NUCLEOTIDE SEQUENCE [LARGE SCALE GENOMIC DNA]</scope>
    <source>
        <strain evidence="9 10">NRRL Y-17804</strain>
    </source>
</reference>
<reference evidence="9 10" key="2">
    <citation type="journal article" date="2014" name="J. Gen. Appl. Microbiol.">
        <title>The early diverging ascomycetous budding yeast Saitoella complicata has three histone deacetylases belonging to the Clr6, Hos2, and Rpd3 lineages.</title>
        <authorList>
            <person name="Nishida H."/>
            <person name="Matsumoto T."/>
            <person name="Kondo S."/>
            <person name="Hamamoto M."/>
            <person name="Yoshikawa H."/>
        </authorList>
    </citation>
    <scope>NUCLEOTIDE SEQUENCE [LARGE SCALE GENOMIC DNA]</scope>
    <source>
        <strain evidence="9 10">NRRL Y-17804</strain>
    </source>
</reference>
<feature type="domain" description="Helicase C-terminal" evidence="8">
    <location>
        <begin position="312"/>
        <end position="485"/>
    </location>
</feature>
<comment type="caution">
    <text evidence="9">The sequence shown here is derived from an EMBL/GenBank/DDBJ whole genome shotgun (WGS) entry which is preliminary data.</text>
</comment>
<dbReference type="GO" id="GO:0003723">
    <property type="term" value="F:RNA binding"/>
    <property type="evidence" value="ECO:0007669"/>
    <property type="project" value="UniProtKB-UniRule"/>
</dbReference>
<reference evidence="9 10" key="1">
    <citation type="journal article" date="2011" name="J. Gen. Appl. Microbiol.">
        <title>Draft genome sequencing of the enigmatic yeast Saitoella complicata.</title>
        <authorList>
            <person name="Nishida H."/>
            <person name="Hamamoto M."/>
            <person name="Sugiyama J."/>
        </authorList>
    </citation>
    <scope>NUCLEOTIDE SEQUENCE [LARGE SCALE GENOMIC DNA]</scope>
    <source>
        <strain evidence="9 10">NRRL Y-17804</strain>
    </source>
</reference>
<dbReference type="PROSITE" id="PS51192">
    <property type="entry name" value="HELICASE_ATP_BIND_1"/>
    <property type="match status" value="1"/>
</dbReference>
<keyword evidence="1 5" id="KW-0547">Nucleotide-binding</keyword>
<evidence type="ECO:0000256" key="6">
    <source>
        <dbReference type="SAM" id="MobiDB-lite"/>
    </source>
</evidence>
<organism evidence="9 10">
    <name type="scientific">Saitoella complicata (strain BCRC 22490 / CBS 7301 / JCM 7358 / NBRC 10748 / NRRL Y-17804)</name>
    <dbReference type="NCBI Taxonomy" id="698492"/>
    <lineage>
        <taxon>Eukaryota</taxon>
        <taxon>Fungi</taxon>
        <taxon>Dikarya</taxon>
        <taxon>Ascomycota</taxon>
        <taxon>Taphrinomycotina</taxon>
        <taxon>Taphrinomycotina incertae sedis</taxon>
        <taxon>Saitoella</taxon>
    </lineage>
</organism>
<gene>
    <name evidence="9" type="ORF">G7K_6681-t1</name>
</gene>
<dbReference type="InterPro" id="IPR027417">
    <property type="entry name" value="P-loop_NTPase"/>
</dbReference>
<dbReference type="STRING" id="698492.A0A0E9NS61"/>
<dbReference type="InterPro" id="IPR014001">
    <property type="entry name" value="Helicase_ATP-bd"/>
</dbReference>
<feature type="domain" description="Helicase ATP-binding" evidence="7">
    <location>
        <begin position="107"/>
        <end position="284"/>
    </location>
</feature>
<dbReference type="SUPFAM" id="SSF52540">
    <property type="entry name" value="P-loop containing nucleoside triphosphate hydrolases"/>
    <property type="match status" value="2"/>
</dbReference>
<evidence type="ECO:0000256" key="1">
    <source>
        <dbReference type="ARBA" id="ARBA00022741"/>
    </source>
</evidence>
<comment type="function">
    <text evidence="5">RNA helicase.</text>
</comment>
<comment type="catalytic activity">
    <reaction evidence="5">
        <text>ATP + H2O = ADP + phosphate + H(+)</text>
        <dbReference type="Rhea" id="RHEA:13065"/>
        <dbReference type="ChEBI" id="CHEBI:15377"/>
        <dbReference type="ChEBI" id="CHEBI:15378"/>
        <dbReference type="ChEBI" id="CHEBI:30616"/>
        <dbReference type="ChEBI" id="CHEBI:43474"/>
        <dbReference type="ChEBI" id="CHEBI:456216"/>
        <dbReference type="EC" id="3.6.4.13"/>
    </reaction>
</comment>
<keyword evidence="2 5" id="KW-0378">Hydrolase</keyword>
<keyword evidence="4 5" id="KW-0694">RNA-binding</keyword>
<feature type="region of interest" description="Disordered" evidence="6">
    <location>
        <begin position="1"/>
        <end position="70"/>
    </location>
</feature>
<dbReference type="PROSITE" id="PS51194">
    <property type="entry name" value="HELICASE_CTER"/>
    <property type="match status" value="1"/>
</dbReference>
<evidence type="ECO:0000256" key="3">
    <source>
        <dbReference type="ARBA" id="ARBA00022840"/>
    </source>
</evidence>
<comment type="domain">
    <text evidence="5">The Q motif is unique to and characteristic of the DEAD box family of RNA helicases and controls ATP binding and hydrolysis.</text>
</comment>
<evidence type="ECO:0000313" key="10">
    <source>
        <dbReference type="Proteomes" id="UP000033140"/>
    </source>
</evidence>
<dbReference type="GO" id="GO:0016787">
    <property type="term" value="F:hydrolase activity"/>
    <property type="evidence" value="ECO:0007669"/>
    <property type="project" value="UniProtKB-KW"/>
</dbReference>